<evidence type="ECO:0000313" key="5">
    <source>
        <dbReference type="WBParaSite" id="nRc.2.0.1.t16482-RA"/>
    </source>
</evidence>
<dbReference type="AlphaFoldDB" id="A0A915IR46"/>
<keyword evidence="4" id="KW-1185">Reference proteome</keyword>
<reference evidence="5" key="1">
    <citation type="submission" date="2022-11" db="UniProtKB">
        <authorList>
            <consortium name="WormBaseParasite"/>
        </authorList>
    </citation>
    <scope>IDENTIFICATION</scope>
</reference>
<evidence type="ECO:0000256" key="2">
    <source>
        <dbReference type="SAM" id="MobiDB-lite"/>
    </source>
</evidence>
<feature type="region of interest" description="Disordered" evidence="2">
    <location>
        <begin position="1"/>
        <end position="20"/>
    </location>
</feature>
<dbReference type="Proteomes" id="UP000887565">
    <property type="component" value="Unplaced"/>
</dbReference>
<dbReference type="GO" id="GO:0003729">
    <property type="term" value="F:mRNA binding"/>
    <property type="evidence" value="ECO:0007669"/>
    <property type="project" value="TreeGrafter"/>
</dbReference>
<evidence type="ECO:0000256" key="1">
    <source>
        <dbReference type="ARBA" id="ARBA00022884"/>
    </source>
</evidence>
<keyword evidence="1" id="KW-0694">RNA-binding</keyword>
<dbReference type="GO" id="GO:0005730">
    <property type="term" value="C:nucleolus"/>
    <property type="evidence" value="ECO:0007669"/>
    <property type="project" value="TreeGrafter"/>
</dbReference>
<dbReference type="PANTHER" id="PTHR13389">
    <property type="entry name" value="PUMILIO HOMOLOG 3"/>
    <property type="match status" value="1"/>
</dbReference>
<organism evidence="4 5">
    <name type="scientific">Romanomermis culicivorax</name>
    <name type="common">Nematode worm</name>
    <dbReference type="NCBI Taxonomy" id="13658"/>
    <lineage>
        <taxon>Eukaryota</taxon>
        <taxon>Metazoa</taxon>
        <taxon>Ecdysozoa</taxon>
        <taxon>Nematoda</taxon>
        <taxon>Enoplea</taxon>
        <taxon>Dorylaimia</taxon>
        <taxon>Mermithida</taxon>
        <taxon>Mermithoidea</taxon>
        <taxon>Mermithidae</taxon>
        <taxon>Romanomermis</taxon>
    </lineage>
</organism>
<dbReference type="InterPro" id="IPR012959">
    <property type="entry name" value="CPL_dom"/>
</dbReference>
<proteinExistence type="predicted"/>
<dbReference type="WBParaSite" id="nRc.2.0.1.t16482-RA">
    <property type="protein sequence ID" value="nRc.2.0.1.t16482-RA"/>
    <property type="gene ID" value="nRc.2.0.1.g16482"/>
</dbReference>
<dbReference type="Pfam" id="PF08144">
    <property type="entry name" value="CPL"/>
    <property type="match status" value="1"/>
</dbReference>
<name>A0A915IR46_ROMCU</name>
<dbReference type="InterPro" id="IPR040059">
    <property type="entry name" value="PUM3"/>
</dbReference>
<dbReference type="GO" id="GO:0006417">
    <property type="term" value="P:regulation of translation"/>
    <property type="evidence" value="ECO:0007669"/>
    <property type="project" value="TreeGrafter"/>
</dbReference>
<dbReference type="OMA" id="RANTHDQ"/>
<dbReference type="PANTHER" id="PTHR13389:SF0">
    <property type="entry name" value="PUMILIO HOMOLOG 3"/>
    <property type="match status" value="1"/>
</dbReference>
<feature type="domain" description="CPL" evidence="3">
    <location>
        <begin position="21"/>
        <end position="115"/>
    </location>
</feature>
<evidence type="ECO:0000259" key="3">
    <source>
        <dbReference type="Pfam" id="PF08144"/>
    </source>
</evidence>
<evidence type="ECO:0000313" key="4">
    <source>
        <dbReference type="Proteomes" id="UP000887565"/>
    </source>
</evidence>
<protein>
    <submittedName>
        <fullName evidence="5">CPL domain-containing protein</fullName>
    </submittedName>
</protein>
<sequence>MSSLSCHFSPHPPPAPRANTHDQLLHEISPKLIEYAAENAREMIFAPSKFPLMFQYIACFAKGDKTLIYEQLVEILGEEFIPCNVENMHMIEHKNGHFALKHILTNDKKLKEANEATFVEYLIAHLDPNLFSSWICCNKGAFILVSMIETEIAEVKNVVLSCAKQNLGKLKKYSFKGAQVLIEKLKQSHD</sequence>
<accession>A0A915IR46</accession>